<evidence type="ECO:0000313" key="3">
    <source>
        <dbReference type="Proteomes" id="UP001066276"/>
    </source>
</evidence>
<comment type="caution">
    <text evidence="2">The sequence shown here is derived from an EMBL/GenBank/DDBJ whole genome shotgun (WGS) entry which is preliminary data.</text>
</comment>
<reference evidence="2" key="1">
    <citation type="journal article" date="2022" name="bioRxiv">
        <title>Sequencing and chromosome-scale assembly of the giantPleurodeles waltlgenome.</title>
        <authorList>
            <person name="Brown T."/>
            <person name="Elewa A."/>
            <person name="Iarovenko S."/>
            <person name="Subramanian E."/>
            <person name="Araus A.J."/>
            <person name="Petzold A."/>
            <person name="Susuki M."/>
            <person name="Suzuki K.-i.T."/>
            <person name="Hayashi T."/>
            <person name="Toyoda A."/>
            <person name="Oliveira C."/>
            <person name="Osipova E."/>
            <person name="Leigh N.D."/>
            <person name="Simon A."/>
            <person name="Yun M.H."/>
        </authorList>
    </citation>
    <scope>NUCLEOTIDE SEQUENCE</scope>
    <source>
        <strain evidence="2">20211129_DDA</strain>
        <tissue evidence="2">Liver</tissue>
    </source>
</reference>
<feature type="compositionally biased region" description="Basic and acidic residues" evidence="1">
    <location>
        <begin position="49"/>
        <end position="59"/>
    </location>
</feature>
<accession>A0AAV7SQF8</accession>
<dbReference type="Proteomes" id="UP001066276">
    <property type="component" value="Chromosome 4_2"/>
</dbReference>
<protein>
    <submittedName>
        <fullName evidence="2">Uncharacterized protein</fullName>
    </submittedName>
</protein>
<feature type="compositionally biased region" description="Low complexity" evidence="1">
    <location>
        <begin position="20"/>
        <end position="33"/>
    </location>
</feature>
<feature type="region of interest" description="Disordered" evidence="1">
    <location>
        <begin position="18"/>
        <end position="73"/>
    </location>
</feature>
<feature type="compositionally biased region" description="Basic residues" evidence="1">
    <location>
        <begin position="34"/>
        <end position="48"/>
    </location>
</feature>
<evidence type="ECO:0000313" key="2">
    <source>
        <dbReference type="EMBL" id="KAJ1166351.1"/>
    </source>
</evidence>
<keyword evidence="3" id="KW-1185">Reference proteome</keyword>
<sequence length="109" mass="12050">MHEQLWFLRDFISIRLQAKSPYGRGPGAPSGSRPSRRVSHGSKLRLGGKRKEPPRRDHQAPFTSSNACRRGGPVSKSMAELIQFSGVADSRWEGGNELGNGRRSGYPMT</sequence>
<proteinExistence type="predicted"/>
<dbReference type="AlphaFoldDB" id="A0AAV7SQF8"/>
<dbReference type="EMBL" id="JANPWB010000008">
    <property type="protein sequence ID" value="KAJ1166351.1"/>
    <property type="molecule type" value="Genomic_DNA"/>
</dbReference>
<organism evidence="2 3">
    <name type="scientific">Pleurodeles waltl</name>
    <name type="common">Iberian ribbed newt</name>
    <dbReference type="NCBI Taxonomy" id="8319"/>
    <lineage>
        <taxon>Eukaryota</taxon>
        <taxon>Metazoa</taxon>
        <taxon>Chordata</taxon>
        <taxon>Craniata</taxon>
        <taxon>Vertebrata</taxon>
        <taxon>Euteleostomi</taxon>
        <taxon>Amphibia</taxon>
        <taxon>Batrachia</taxon>
        <taxon>Caudata</taxon>
        <taxon>Salamandroidea</taxon>
        <taxon>Salamandridae</taxon>
        <taxon>Pleurodelinae</taxon>
        <taxon>Pleurodeles</taxon>
    </lineage>
</organism>
<evidence type="ECO:0000256" key="1">
    <source>
        <dbReference type="SAM" id="MobiDB-lite"/>
    </source>
</evidence>
<name>A0AAV7SQF8_PLEWA</name>
<gene>
    <name evidence="2" type="ORF">NDU88_006755</name>
</gene>